<dbReference type="GeneID" id="77010101"/>
<gene>
    <name evidence="3" type="ORF">DJ90_6638</name>
    <name evidence="4" type="ORF">GNQ08_08045</name>
</gene>
<dbReference type="HOGENOM" id="CLU_011498_2_0_9"/>
<evidence type="ECO:0000259" key="1">
    <source>
        <dbReference type="Pfam" id="PF07728"/>
    </source>
</evidence>
<name>A0A091A5Y1_PAEMA</name>
<evidence type="ECO:0000313" key="6">
    <source>
        <dbReference type="Proteomes" id="UP000442469"/>
    </source>
</evidence>
<dbReference type="Pfam" id="PF07728">
    <property type="entry name" value="AAA_5"/>
    <property type="match status" value="1"/>
</dbReference>
<dbReference type="InterPro" id="IPR011704">
    <property type="entry name" value="ATPase_dyneun-rel_AAA"/>
</dbReference>
<dbReference type="PANTHER" id="PTHR37291:SF1">
    <property type="entry name" value="TYPE IV METHYL-DIRECTED RESTRICTION ENZYME ECOKMCRB SUBUNIT"/>
    <property type="match status" value="1"/>
</dbReference>
<dbReference type="GO" id="GO:0005524">
    <property type="term" value="F:ATP binding"/>
    <property type="evidence" value="ECO:0007669"/>
    <property type="project" value="InterPro"/>
</dbReference>
<dbReference type="Gene3D" id="3.30.920.90">
    <property type="match status" value="1"/>
</dbReference>
<sequence length="739" mass="84939">MSLPAEVATIFRIKQKSYKMVLVLSMIEIWDETNQRILSIDYVAERFLKYYRDREANSLLVDNPPKSIASSWEEVSTGQAKAILETPIDALRTILIKDNKNVLTFTDAIWQGGEEVLVELQRYANQELEAYYAQLQSSHFSLKESLSHILHTYTAAKQEAFANHPLGKLFRKTIPEEIRALSFIPNHIRVQGSVGQGKWATVPWIALMDKRVTESTQHGEYLVYLFAEDMSAVYLTFNQGVTDPIRDYGRRQGYAYLKDKANRIREQLPLAGFKKDEHIELTISRLGHDYQVSTVAYIRYDSDNIPEDEQLVADLKRLMENYQEYVHSQLQMTTNEEEHEIEFEELELVDTLSVTERLSQIRAFIQNRGFSYPDRLIENFYLSMKTKPFVILAGISGTGKTKLVELFAEAVGANKDNGQYTLISVRPDWSDPSDLLGFRDLSGTFRPGPLAEVLCEASKTKNRSKPYFVCFDEMNLARVEHYFSDLLSVLETKKWQNGKIITSPLIPKASLFSTEDQLKYGDLSLPDNVYLIGTVNMDETTYPFSKKVLDRANTIEFNYINLLELPNEVDYEQMSPVAAPNSFLRSEFLQLIDAIKENRELITDITERLVQINAILDGAHANVGFRIRDTVCFYMIYNSRDHLMTNDEAFDLQFLQKILPRIQGSSAAIRRVLLELLKVCLDRPLAINELMDDLSSLFTDSELFNGAVQSQAKYPQSARKIMFMLRRLEEDGFTSYWLS</sequence>
<dbReference type="InterPro" id="IPR027417">
    <property type="entry name" value="P-loop_NTPase"/>
</dbReference>
<dbReference type="EMBL" id="JMQA01000006">
    <property type="protein sequence ID" value="KFN11671.1"/>
    <property type="molecule type" value="Genomic_DNA"/>
</dbReference>
<reference evidence="4 6" key="2">
    <citation type="submission" date="2019-11" db="EMBL/GenBank/DDBJ databases">
        <title>Draft genome sequences of five Paenibacillus species of dairy origin.</title>
        <authorList>
            <person name="Olajide A.M."/>
            <person name="Chen S."/>
            <person name="Lapointe G."/>
        </authorList>
    </citation>
    <scope>NUCLEOTIDE SEQUENCE [LARGE SCALE GENOMIC DNA]</scope>
    <source>
        <strain evidence="4 6">3CT49</strain>
    </source>
</reference>
<dbReference type="InterPro" id="IPR052934">
    <property type="entry name" value="Methyl-DNA_Rec/Restrict_Enz"/>
</dbReference>
<dbReference type="Pfam" id="PF12102">
    <property type="entry name" value="MrcB_N"/>
    <property type="match status" value="1"/>
</dbReference>
<feature type="domain" description="Type IV methyl-directed restriction enzyme EcoKMcrB subunit DNA-binding" evidence="2">
    <location>
        <begin position="149"/>
        <end position="327"/>
    </location>
</feature>
<evidence type="ECO:0000313" key="4">
    <source>
        <dbReference type="EMBL" id="MUG22363.1"/>
    </source>
</evidence>
<protein>
    <submittedName>
        <fullName evidence="3">AAA domain family protein</fullName>
    </submittedName>
    <submittedName>
        <fullName evidence="4">DUF3578 domain-containing protein</fullName>
    </submittedName>
</protein>
<dbReference type="RefSeq" id="WP_036626936.1">
    <property type="nucleotide sequence ID" value="NZ_BGML01000033.1"/>
</dbReference>
<dbReference type="PATRIC" id="fig|44252.3.peg.420"/>
<dbReference type="Proteomes" id="UP000442469">
    <property type="component" value="Unassembled WGS sequence"/>
</dbReference>
<keyword evidence="5" id="KW-1185">Reference proteome</keyword>
<dbReference type="SUPFAM" id="SSF52540">
    <property type="entry name" value="P-loop containing nucleoside triphosphate hydrolases"/>
    <property type="match status" value="1"/>
</dbReference>
<reference evidence="3 5" key="1">
    <citation type="submission" date="2014-04" db="EMBL/GenBank/DDBJ databases">
        <authorList>
            <person name="Bishop-Lilly K.A."/>
            <person name="Broomall S.M."/>
            <person name="Chain P.S."/>
            <person name="Chertkov O."/>
            <person name="Coyne S.R."/>
            <person name="Daligault H.E."/>
            <person name="Davenport K.W."/>
            <person name="Erkkila T."/>
            <person name="Frey K.G."/>
            <person name="Gibbons H.S."/>
            <person name="Gu W."/>
            <person name="Jaissle J."/>
            <person name="Johnson S.L."/>
            <person name="Koroleva G.I."/>
            <person name="Ladner J.T."/>
            <person name="Lo C.-C."/>
            <person name="Minogue T.D."/>
            <person name="Munk C."/>
            <person name="Palacios G.F."/>
            <person name="Redden C.L."/>
            <person name="Rosenzweig C.N."/>
            <person name="Scholz M.B."/>
            <person name="Teshima H."/>
            <person name="Xu Y."/>
        </authorList>
    </citation>
    <scope>NUCLEOTIDE SEQUENCE [LARGE SCALE GENOMIC DNA]</scope>
    <source>
        <strain evidence="3 5">8244</strain>
    </source>
</reference>
<dbReference type="EMBL" id="WNZZ01000004">
    <property type="protein sequence ID" value="MUG22363.1"/>
    <property type="molecule type" value="Genomic_DNA"/>
</dbReference>
<dbReference type="STRING" id="44252.DJ90_6638"/>
<evidence type="ECO:0000313" key="5">
    <source>
        <dbReference type="Proteomes" id="UP000029278"/>
    </source>
</evidence>
<proteinExistence type="predicted"/>
<organism evidence="3 5">
    <name type="scientific">Paenibacillus macerans</name>
    <name type="common">Bacillus macerans</name>
    <dbReference type="NCBI Taxonomy" id="44252"/>
    <lineage>
        <taxon>Bacteria</taxon>
        <taxon>Bacillati</taxon>
        <taxon>Bacillota</taxon>
        <taxon>Bacilli</taxon>
        <taxon>Bacillales</taxon>
        <taxon>Paenibacillaceae</taxon>
        <taxon>Paenibacillus</taxon>
    </lineage>
</organism>
<accession>A0A091A5Y1</accession>
<dbReference type="AlphaFoldDB" id="A0A091A5Y1"/>
<dbReference type="REBASE" id="96466">
    <property type="entry name" value="Pma8244McrB2P"/>
</dbReference>
<dbReference type="OrthoDB" id="9781481at2"/>
<dbReference type="InterPro" id="IPR021961">
    <property type="entry name" value="McrB_DNA-bd"/>
</dbReference>
<dbReference type="GO" id="GO:0016887">
    <property type="term" value="F:ATP hydrolysis activity"/>
    <property type="evidence" value="ECO:0007669"/>
    <property type="project" value="InterPro"/>
</dbReference>
<dbReference type="Proteomes" id="UP000029278">
    <property type="component" value="Unassembled WGS sequence"/>
</dbReference>
<feature type="domain" description="ATPase dynein-related AAA" evidence="1">
    <location>
        <begin position="390"/>
        <end position="536"/>
    </location>
</feature>
<evidence type="ECO:0000313" key="3">
    <source>
        <dbReference type="EMBL" id="KFN11671.1"/>
    </source>
</evidence>
<comment type="caution">
    <text evidence="3">The sequence shown here is derived from an EMBL/GenBank/DDBJ whole genome shotgun (WGS) entry which is preliminary data.</text>
</comment>
<evidence type="ECO:0000259" key="2">
    <source>
        <dbReference type="Pfam" id="PF12102"/>
    </source>
</evidence>
<dbReference type="Gene3D" id="3.40.50.300">
    <property type="entry name" value="P-loop containing nucleotide triphosphate hydrolases"/>
    <property type="match status" value="1"/>
</dbReference>
<dbReference type="PANTHER" id="PTHR37291">
    <property type="entry name" value="5-METHYLCYTOSINE-SPECIFIC RESTRICTION ENZYME B"/>
    <property type="match status" value="1"/>
</dbReference>